<reference evidence="3" key="2">
    <citation type="submission" date="2018-11" db="EMBL/GenBank/DDBJ databases">
        <title>Proposal to divide the Flavobacteriaceae and reorganize its genera based on Amino Acid Identity values calculated from whole genome sequences.</title>
        <authorList>
            <person name="Nicholson A.C."/>
            <person name="Gulvik C.A."/>
            <person name="Whitney A.M."/>
            <person name="Humrighouse B.W."/>
            <person name="Bell M."/>
            <person name="Holmens B."/>
            <person name="Steigerwalt A."/>
            <person name="Villarma A."/>
            <person name="Sheth M."/>
            <person name="Batra D."/>
            <person name="Pryor J."/>
            <person name="Bernardet J.-F."/>
            <person name="Hugo C."/>
            <person name="Kampfer P."/>
            <person name="Newman J."/>
            <person name="Mcquiston J.R."/>
        </authorList>
    </citation>
    <scope>NUCLEOTIDE SEQUENCE [LARGE SCALE GENOMIC DNA]</scope>
    <source>
        <strain evidence="3">H3056</strain>
    </source>
</reference>
<protein>
    <submittedName>
        <fullName evidence="2">Uncharacterized protein</fullName>
    </submittedName>
</protein>
<dbReference type="EMBL" id="RJUG01000002">
    <property type="protein sequence ID" value="ROI10058.1"/>
    <property type="molecule type" value="Genomic_DNA"/>
</dbReference>
<accession>A0A3N0WY63</accession>
<gene>
    <name evidence="2" type="ORF">EGI11_04730</name>
</gene>
<evidence type="ECO:0000313" key="2">
    <source>
        <dbReference type="EMBL" id="ROI10058.1"/>
    </source>
</evidence>
<comment type="caution">
    <text evidence="2">The sequence shown here is derived from an EMBL/GenBank/DDBJ whole genome shotgun (WGS) entry which is preliminary data.</text>
</comment>
<evidence type="ECO:0000313" key="3">
    <source>
        <dbReference type="Proteomes" id="UP000270224"/>
    </source>
</evidence>
<organism evidence="2 3">
    <name type="scientific">Kaistella daneshvariae</name>
    <dbReference type="NCBI Taxonomy" id="2487074"/>
    <lineage>
        <taxon>Bacteria</taxon>
        <taxon>Pseudomonadati</taxon>
        <taxon>Bacteroidota</taxon>
        <taxon>Flavobacteriia</taxon>
        <taxon>Flavobacteriales</taxon>
        <taxon>Weeksellaceae</taxon>
        <taxon>Chryseobacterium group</taxon>
        <taxon>Kaistella</taxon>
    </lineage>
</organism>
<keyword evidence="1" id="KW-0472">Membrane</keyword>
<dbReference type="Proteomes" id="UP000270224">
    <property type="component" value="Unassembled WGS sequence"/>
</dbReference>
<keyword evidence="1" id="KW-1133">Transmembrane helix</keyword>
<name>A0A3N0WY63_9FLAO</name>
<feature type="transmembrane region" description="Helical" evidence="1">
    <location>
        <begin position="48"/>
        <end position="66"/>
    </location>
</feature>
<dbReference type="AlphaFoldDB" id="A0A3N0WY63"/>
<keyword evidence="1" id="KW-0812">Transmembrane</keyword>
<evidence type="ECO:0000256" key="1">
    <source>
        <dbReference type="SAM" id="Phobius"/>
    </source>
</evidence>
<sequence>MEIVKLSSYFPKIFRAFLLLTILLNISGILFIKLLIPEDKAVSYDLALNYSLIAICLFTLVLSFNLPDIEFDKTNKIIILRYLWKKELINSRDVLAVEKVFPSKCKIIYKSKRSKKKVLFIPRISAHILLSDYLDHFEPLLKDSNHLRRK</sequence>
<proteinExistence type="predicted"/>
<reference evidence="3" key="1">
    <citation type="submission" date="2018-11" db="EMBL/GenBank/DDBJ databases">
        <title>Proposal to divide the Flavobacteriaceae and reorganize its genera based on Amino Acid Identity values calculated from whole genome sequences.</title>
        <authorList>
            <person name="Nicholson A.C."/>
            <person name="Gulvik C.A."/>
            <person name="Whitney A.M."/>
            <person name="Humrighouse B.W."/>
            <person name="Bell M."/>
            <person name="Holmes B."/>
            <person name="Steigerwalt A."/>
            <person name="Villarma A."/>
            <person name="Sheth M."/>
            <person name="Batra D."/>
            <person name="Pryor J."/>
            <person name="Bernardet J.-F."/>
            <person name="Hugo C."/>
            <person name="Kampfer P."/>
            <person name="Newman J."/>
            <person name="Mcquiston J.R."/>
        </authorList>
    </citation>
    <scope>NUCLEOTIDE SEQUENCE [LARGE SCALE GENOMIC DNA]</scope>
    <source>
        <strain evidence="3">H3056</strain>
    </source>
</reference>
<feature type="transmembrane region" description="Helical" evidence="1">
    <location>
        <begin position="12"/>
        <end position="36"/>
    </location>
</feature>